<protein>
    <submittedName>
        <fullName evidence="2">Uncharacterized protein</fullName>
    </submittedName>
</protein>
<dbReference type="Proteomes" id="UP000595140">
    <property type="component" value="Unassembled WGS sequence"/>
</dbReference>
<gene>
    <name evidence="2" type="ORF">CCAM_LOCUS35061</name>
</gene>
<name>A0A484MWC7_9ASTE</name>
<organism evidence="2 3">
    <name type="scientific">Cuscuta campestris</name>
    <dbReference type="NCBI Taxonomy" id="132261"/>
    <lineage>
        <taxon>Eukaryota</taxon>
        <taxon>Viridiplantae</taxon>
        <taxon>Streptophyta</taxon>
        <taxon>Embryophyta</taxon>
        <taxon>Tracheophyta</taxon>
        <taxon>Spermatophyta</taxon>
        <taxon>Magnoliopsida</taxon>
        <taxon>eudicotyledons</taxon>
        <taxon>Gunneridae</taxon>
        <taxon>Pentapetalae</taxon>
        <taxon>asterids</taxon>
        <taxon>lamiids</taxon>
        <taxon>Solanales</taxon>
        <taxon>Convolvulaceae</taxon>
        <taxon>Cuscuteae</taxon>
        <taxon>Cuscuta</taxon>
        <taxon>Cuscuta subgen. Grammica</taxon>
        <taxon>Cuscuta sect. Cleistogrammica</taxon>
    </lineage>
</organism>
<evidence type="ECO:0000256" key="1">
    <source>
        <dbReference type="SAM" id="MobiDB-lite"/>
    </source>
</evidence>
<keyword evidence="3" id="KW-1185">Reference proteome</keyword>
<proteinExistence type="predicted"/>
<dbReference type="AlphaFoldDB" id="A0A484MWC7"/>
<evidence type="ECO:0000313" key="2">
    <source>
        <dbReference type="EMBL" id="VFQ93285.1"/>
    </source>
</evidence>
<reference evidence="2 3" key="1">
    <citation type="submission" date="2018-04" db="EMBL/GenBank/DDBJ databases">
        <authorList>
            <person name="Vogel A."/>
        </authorList>
    </citation>
    <scope>NUCLEOTIDE SEQUENCE [LARGE SCALE GENOMIC DNA]</scope>
</reference>
<sequence>MQVAFLCFFPDVGTPTQSFLCSIGVAKLGSKLYKVIHHKMRAEQLSGKLMRRKTNVKGTMPGHDMQV</sequence>
<feature type="region of interest" description="Disordered" evidence="1">
    <location>
        <begin position="47"/>
        <end position="67"/>
    </location>
</feature>
<dbReference type="EMBL" id="OOIL02004817">
    <property type="protein sequence ID" value="VFQ93285.1"/>
    <property type="molecule type" value="Genomic_DNA"/>
</dbReference>
<evidence type="ECO:0000313" key="3">
    <source>
        <dbReference type="Proteomes" id="UP000595140"/>
    </source>
</evidence>
<accession>A0A484MWC7</accession>